<evidence type="ECO:0000313" key="3">
    <source>
        <dbReference type="Proteomes" id="UP000585474"/>
    </source>
</evidence>
<reference evidence="2 3" key="1">
    <citation type="submission" date="2019-07" db="EMBL/GenBank/DDBJ databases">
        <title>De Novo Assembly of kiwifruit Actinidia rufa.</title>
        <authorList>
            <person name="Sugita-Konishi S."/>
            <person name="Sato K."/>
            <person name="Mori E."/>
            <person name="Abe Y."/>
            <person name="Kisaki G."/>
            <person name="Hamano K."/>
            <person name="Suezawa K."/>
            <person name="Otani M."/>
            <person name="Fukuda T."/>
            <person name="Manabe T."/>
            <person name="Gomi K."/>
            <person name="Tabuchi M."/>
            <person name="Akimitsu K."/>
            <person name="Kataoka I."/>
        </authorList>
    </citation>
    <scope>NUCLEOTIDE SEQUENCE [LARGE SCALE GENOMIC DNA]</scope>
    <source>
        <strain evidence="3">cv. Fuchu</strain>
    </source>
</reference>
<feature type="region of interest" description="Disordered" evidence="1">
    <location>
        <begin position="177"/>
        <end position="207"/>
    </location>
</feature>
<dbReference type="EMBL" id="BJWL01000020">
    <property type="protein sequence ID" value="GFZ08836.1"/>
    <property type="molecule type" value="Genomic_DNA"/>
</dbReference>
<evidence type="ECO:0000313" key="2">
    <source>
        <dbReference type="EMBL" id="GFZ08836.1"/>
    </source>
</evidence>
<organism evidence="2 3">
    <name type="scientific">Actinidia rufa</name>
    <dbReference type="NCBI Taxonomy" id="165716"/>
    <lineage>
        <taxon>Eukaryota</taxon>
        <taxon>Viridiplantae</taxon>
        <taxon>Streptophyta</taxon>
        <taxon>Embryophyta</taxon>
        <taxon>Tracheophyta</taxon>
        <taxon>Spermatophyta</taxon>
        <taxon>Magnoliopsida</taxon>
        <taxon>eudicotyledons</taxon>
        <taxon>Gunneridae</taxon>
        <taxon>Pentapetalae</taxon>
        <taxon>asterids</taxon>
        <taxon>Ericales</taxon>
        <taxon>Actinidiaceae</taxon>
        <taxon>Actinidia</taxon>
    </lineage>
</organism>
<sequence length="394" mass="43815">MDLNQAQLLVYNDDALDYFREAHVIPDNVRIERPIPNKDAKIVEGNENRILVNFVRTVLTVDMLMRRENLSFSASDLLNVYSVVRLRRDEASRDDGMYSFPRRNKCLLDRFNDKFSMRSNQCTEAIKKVNNCGRPKDVKTFLQYEPIYCYVISYRADKELDENAMLAQALKVADHVSTPSTSSASSSSSSFVMSNSEEEVEDGEEVNQGEVPAPIVVVAPTPTAIALVLVVSSDSKATDDLDFPPILPAISQKTPQPTDPPIAQSLNPVVMLPQDMADLAIDGSVEFGDLMVMQHVQKAMEKLVAKEEDCKANNNVVAKSKLEDDVVQEELHKALQDLAELQKMAACSVYKGLARPFERARYFCRAPSLDCSNIRAEVGGANVSNELRAEVSGE</sequence>
<evidence type="ECO:0000256" key="1">
    <source>
        <dbReference type="SAM" id="MobiDB-lite"/>
    </source>
</evidence>
<name>A0A7J0GDD9_9ERIC</name>
<comment type="caution">
    <text evidence="2">The sequence shown here is derived from an EMBL/GenBank/DDBJ whole genome shotgun (WGS) entry which is preliminary data.</text>
</comment>
<feature type="compositionally biased region" description="Acidic residues" evidence="1">
    <location>
        <begin position="196"/>
        <end position="207"/>
    </location>
</feature>
<dbReference type="Proteomes" id="UP000585474">
    <property type="component" value="Unassembled WGS sequence"/>
</dbReference>
<gene>
    <name evidence="2" type="ORF">Acr_20g0006440</name>
</gene>
<feature type="compositionally biased region" description="Low complexity" evidence="1">
    <location>
        <begin position="177"/>
        <end position="195"/>
    </location>
</feature>
<accession>A0A7J0GDD9</accession>
<keyword evidence="3" id="KW-1185">Reference proteome</keyword>
<dbReference type="AlphaFoldDB" id="A0A7J0GDD9"/>
<protein>
    <submittedName>
        <fullName evidence="2">Uncharacterized protein</fullName>
    </submittedName>
</protein>
<proteinExistence type="predicted"/>